<feature type="transmembrane region" description="Helical" evidence="15">
    <location>
        <begin position="62"/>
        <end position="85"/>
    </location>
</feature>
<evidence type="ECO:0000256" key="11">
    <source>
        <dbReference type="ARBA" id="ARBA00022982"/>
    </source>
</evidence>
<evidence type="ECO:0000313" key="16">
    <source>
        <dbReference type="EMBL" id="AGG87391.1"/>
    </source>
</evidence>
<keyword evidence="10" id="KW-0479">Metal-binding</keyword>
<keyword evidence="11" id="KW-0249">Electron transport</keyword>
<gene>
    <name evidence="16" type="ORF">R2APBS1_0214</name>
</gene>
<evidence type="ECO:0000256" key="4">
    <source>
        <dbReference type="ARBA" id="ARBA00005163"/>
    </source>
</evidence>
<evidence type="ECO:0000256" key="1">
    <source>
        <dbReference type="ARBA" id="ARBA00001971"/>
    </source>
</evidence>
<proteinExistence type="predicted"/>
<dbReference type="GO" id="GO:0006099">
    <property type="term" value="P:tricarboxylic acid cycle"/>
    <property type="evidence" value="ECO:0007669"/>
    <property type="project" value="UniProtKB-UniPathway"/>
</dbReference>
<comment type="function">
    <text evidence="2">Membrane-anchoring subunit of succinate dehydrogenase (SDH).</text>
</comment>
<dbReference type="KEGG" id="rhd:R2APBS1_0214"/>
<keyword evidence="14 15" id="KW-0472">Membrane</keyword>
<keyword evidence="17" id="KW-1185">Reference proteome</keyword>
<name>I4WX31_9GAMM</name>
<dbReference type="GO" id="GO:0016020">
    <property type="term" value="C:membrane"/>
    <property type="evidence" value="ECO:0007669"/>
    <property type="project" value="UniProtKB-SubCell"/>
</dbReference>
<keyword evidence="7" id="KW-0816">Tricarboxylic acid cycle</keyword>
<dbReference type="OrthoDB" id="9809280at2"/>
<evidence type="ECO:0000256" key="2">
    <source>
        <dbReference type="ARBA" id="ARBA00004050"/>
    </source>
</evidence>
<evidence type="ECO:0000256" key="14">
    <source>
        <dbReference type="ARBA" id="ARBA00023136"/>
    </source>
</evidence>
<dbReference type="STRING" id="666685.R2APBS1_0214"/>
<accession>M4NHU0</accession>
<dbReference type="AlphaFoldDB" id="I4WX31"/>
<dbReference type="NCBIfam" id="TIGR02968">
    <property type="entry name" value="succ_dehyd_anc"/>
    <property type="match status" value="1"/>
</dbReference>
<evidence type="ECO:0000313" key="17">
    <source>
        <dbReference type="Proteomes" id="UP000011859"/>
    </source>
</evidence>
<dbReference type="Proteomes" id="UP000011859">
    <property type="component" value="Chromosome"/>
</dbReference>
<dbReference type="RefSeq" id="WP_007508846.1">
    <property type="nucleotide sequence ID" value="NC_020541.1"/>
</dbReference>
<dbReference type="HOGENOM" id="CLU_151315_0_0_6"/>
<feature type="transmembrane region" description="Helical" evidence="15">
    <location>
        <begin position="105"/>
        <end position="131"/>
    </location>
</feature>
<keyword evidence="6" id="KW-0813">Transport</keyword>
<dbReference type="GO" id="GO:0020037">
    <property type="term" value="F:heme binding"/>
    <property type="evidence" value="ECO:0007669"/>
    <property type="project" value="InterPro"/>
</dbReference>
<dbReference type="CDD" id="cd03495">
    <property type="entry name" value="SQR_TypeC_SdhD_like"/>
    <property type="match status" value="1"/>
</dbReference>
<evidence type="ECO:0000256" key="5">
    <source>
        <dbReference type="ARBA" id="ARBA00019425"/>
    </source>
</evidence>
<evidence type="ECO:0000256" key="13">
    <source>
        <dbReference type="ARBA" id="ARBA00023004"/>
    </source>
</evidence>
<dbReference type="InterPro" id="IPR034804">
    <property type="entry name" value="SQR/QFR_C/D"/>
</dbReference>
<evidence type="ECO:0000256" key="6">
    <source>
        <dbReference type="ARBA" id="ARBA00022448"/>
    </source>
</evidence>
<comment type="pathway">
    <text evidence="4">Carbohydrate metabolism; tricarboxylic acid cycle.</text>
</comment>
<dbReference type="SUPFAM" id="SSF81343">
    <property type="entry name" value="Fumarate reductase respiratory complex transmembrane subunits"/>
    <property type="match status" value="1"/>
</dbReference>
<dbReference type="PATRIC" id="fig|666685.9.peg.940"/>
<dbReference type="InterPro" id="IPR014312">
    <property type="entry name" value="Succ_DH_anchor"/>
</dbReference>
<evidence type="ECO:0000256" key="12">
    <source>
        <dbReference type="ARBA" id="ARBA00022989"/>
    </source>
</evidence>
<evidence type="ECO:0000256" key="7">
    <source>
        <dbReference type="ARBA" id="ARBA00022532"/>
    </source>
</evidence>
<dbReference type="eggNOG" id="COG2142">
    <property type="taxonomic scope" value="Bacteria"/>
</dbReference>
<dbReference type="EMBL" id="CP003470">
    <property type="protein sequence ID" value="AGG87391.1"/>
    <property type="molecule type" value="Genomic_DNA"/>
</dbReference>
<feature type="transmembrane region" description="Helical" evidence="15">
    <location>
        <begin position="35"/>
        <end position="55"/>
    </location>
</feature>
<dbReference type="InterPro" id="IPR000701">
    <property type="entry name" value="SuccDH_FuR_B_TM-su"/>
</dbReference>
<evidence type="ECO:0000256" key="9">
    <source>
        <dbReference type="ARBA" id="ARBA00022692"/>
    </source>
</evidence>
<evidence type="ECO:0000256" key="10">
    <source>
        <dbReference type="ARBA" id="ARBA00022723"/>
    </source>
</evidence>
<comment type="subcellular location">
    <subcellularLocation>
        <location evidence="3">Membrane</location>
        <topology evidence="3">Multi-pass membrane protein</topology>
    </subcellularLocation>
</comment>
<dbReference type="Pfam" id="PF01127">
    <property type="entry name" value="Sdh_cyt"/>
    <property type="match status" value="1"/>
</dbReference>
<accession>I4WX31</accession>
<keyword evidence="9 15" id="KW-0812">Transmembrane</keyword>
<dbReference type="Gene3D" id="1.20.1300.10">
    <property type="entry name" value="Fumarate reductase/succinate dehydrogenase, transmembrane subunit"/>
    <property type="match status" value="1"/>
</dbReference>
<keyword evidence="12 15" id="KW-1133">Transmembrane helix</keyword>
<comment type="cofactor">
    <cofactor evidence="1">
        <name>heme</name>
        <dbReference type="ChEBI" id="CHEBI:30413"/>
    </cofactor>
</comment>
<protein>
    <recommendedName>
        <fullName evidence="5">Succinate dehydrogenase hydrophobic membrane anchor subunit</fullName>
    </recommendedName>
</protein>
<keyword evidence="13" id="KW-0408">Iron</keyword>
<dbReference type="UniPathway" id="UPA00223"/>
<evidence type="ECO:0000256" key="8">
    <source>
        <dbReference type="ARBA" id="ARBA00022617"/>
    </source>
</evidence>
<keyword evidence="8" id="KW-0349">Heme</keyword>
<dbReference type="GO" id="GO:0046872">
    <property type="term" value="F:metal ion binding"/>
    <property type="evidence" value="ECO:0007669"/>
    <property type="project" value="UniProtKB-KW"/>
</dbReference>
<dbReference type="GeneID" id="72425184"/>
<evidence type="ECO:0000256" key="3">
    <source>
        <dbReference type="ARBA" id="ARBA00004141"/>
    </source>
</evidence>
<reference evidence="16 17" key="1">
    <citation type="submission" date="2012-04" db="EMBL/GenBank/DDBJ databases">
        <title>Complete genome of Rhodanobacter sp. 2APBS1.</title>
        <authorList>
            <consortium name="US DOE Joint Genome Institute"/>
            <person name="Huntemann M."/>
            <person name="Wei C.-L."/>
            <person name="Han J."/>
            <person name="Detter J.C."/>
            <person name="Han C."/>
            <person name="Tapia R."/>
            <person name="Munk A.C.C."/>
            <person name="Chen A."/>
            <person name="Krypides N."/>
            <person name="Mavromatis K."/>
            <person name="Markowitz V."/>
            <person name="Szeto E."/>
            <person name="Ivanova N."/>
            <person name="Mikhailova N."/>
            <person name="Ovchinnikova G."/>
            <person name="Pagani I."/>
            <person name="Pati A."/>
            <person name="Goodwin L."/>
            <person name="Peters L."/>
            <person name="Pitluck S."/>
            <person name="Woyke T."/>
            <person name="Prakash O."/>
            <person name="Elkins J."/>
            <person name="Brown S."/>
            <person name="Palumbo A."/>
            <person name="Hemme C."/>
            <person name="Zhou J."/>
            <person name="Watson D."/>
            <person name="Jardine P."/>
            <person name="Kostka J."/>
            <person name="Green S."/>
        </authorList>
    </citation>
    <scope>NUCLEOTIDE SEQUENCE [LARGE SCALE GENOMIC DNA]</scope>
    <source>
        <strain evidence="16 17">2APBS1</strain>
    </source>
</reference>
<organism evidence="16 17">
    <name type="scientific">Rhodanobacter denitrificans</name>
    <dbReference type="NCBI Taxonomy" id="666685"/>
    <lineage>
        <taxon>Bacteria</taxon>
        <taxon>Pseudomonadati</taxon>
        <taxon>Pseudomonadota</taxon>
        <taxon>Gammaproteobacteria</taxon>
        <taxon>Lysobacterales</taxon>
        <taxon>Rhodanobacteraceae</taxon>
        <taxon>Rhodanobacter</taxon>
    </lineage>
</organism>
<dbReference type="GO" id="GO:0016491">
    <property type="term" value="F:oxidoreductase activity"/>
    <property type="evidence" value="ECO:0007669"/>
    <property type="project" value="UniProtKB-KW"/>
</dbReference>
<sequence length="135" mass="14987">MSEFPGQSGMRDPLKTARHWGPSRTGVQHWWVQRLTAVALIPLTLWFLFFVAGLLHADYDAVLASIGQPVHAFLLIVLTVCSYWHGMLGLDVIIGDYVHARGQEVTLQIALRFGALLGALATILAVLAVWFTRLH</sequence>
<keyword evidence="16" id="KW-0560">Oxidoreductase</keyword>
<evidence type="ECO:0000256" key="15">
    <source>
        <dbReference type="SAM" id="Phobius"/>
    </source>
</evidence>